<evidence type="ECO:0000256" key="6">
    <source>
        <dbReference type="SAM" id="Phobius"/>
    </source>
</evidence>
<gene>
    <name evidence="8" type="ORF">ERS852423_03003</name>
</gene>
<proteinExistence type="predicted"/>
<keyword evidence="5 6" id="KW-0472">Membrane</keyword>
<keyword evidence="4 6" id="KW-1133">Transmembrane helix</keyword>
<evidence type="ECO:0000313" key="9">
    <source>
        <dbReference type="Proteomes" id="UP000095439"/>
    </source>
</evidence>
<dbReference type="PANTHER" id="PTHR30287">
    <property type="entry name" value="MEMBRANE COMPONENT OF PREDICTED ABC SUPERFAMILY METABOLITE UPTAKE TRANSPORTER"/>
    <property type="match status" value="1"/>
</dbReference>
<evidence type="ECO:0000256" key="3">
    <source>
        <dbReference type="ARBA" id="ARBA00022692"/>
    </source>
</evidence>
<feature type="transmembrane region" description="Helical" evidence="6">
    <location>
        <begin position="155"/>
        <end position="176"/>
    </location>
</feature>
<accession>A0A174EF89</accession>
<evidence type="ECO:0000313" key="8">
    <source>
        <dbReference type="EMBL" id="CUO36373.1"/>
    </source>
</evidence>
<feature type="transmembrane region" description="Helical" evidence="6">
    <location>
        <begin position="224"/>
        <end position="244"/>
    </location>
</feature>
<dbReference type="Proteomes" id="UP000095439">
    <property type="component" value="Unassembled WGS sequence"/>
</dbReference>
<feature type="transmembrane region" description="Helical" evidence="6">
    <location>
        <begin position="256"/>
        <end position="279"/>
    </location>
</feature>
<evidence type="ECO:0000259" key="7">
    <source>
        <dbReference type="Pfam" id="PF02687"/>
    </source>
</evidence>
<dbReference type="Pfam" id="PF02687">
    <property type="entry name" value="FtsX"/>
    <property type="match status" value="2"/>
</dbReference>
<dbReference type="PANTHER" id="PTHR30287:SF1">
    <property type="entry name" value="INNER MEMBRANE PROTEIN"/>
    <property type="match status" value="1"/>
</dbReference>
<feature type="domain" description="ABC3 transporter permease C-terminal" evidence="7">
    <location>
        <begin position="257"/>
        <end position="376"/>
    </location>
</feature>
<evidence type="ECO:0000256" key="2">
    <source>
        <dbReference type="ARBA" id="ARBA00022475"/>
    </source>
</evidence>
<dbReference type="GO" id="GO:0005886">
    <property type="term" value="C:plasma membrane"/>
    <property type="evidence" value="ECO:0007669"/>
    <property type="project" value="UniProtKB-SubCell"/>
</dbReference>
<sequence length="382" mass="43444">MLVGIKNVSKLIGISIIACCAVLVCTMFLNFYFDIRLIESEITSELSMFFYNAQVSTAKVVCLVSGGCLLLTAIVMLLFYIKHYIDTHKKELGILKALGYSNIKIAKSFWVFGISIFIGTVTGYAGAFLIMPWFYALQNEDKMLPEITINFHPSILFYFVVLPTVCFSALSVYYAWYKFKKPVLLLLKDNMQTASKTPNHRIEKGSELSFVEYLKRNTLKSKKALVFFIIFASFCFSAMTQMSFSMKDLSSEMMGVMMLVIGLVLAFTTLFLAITTVINGNTKTIAMMRVFGYSQKECCRAILGGYRPLSYIGFIIGTVYQYGLLRLMVDIVFKDVEGVPTYKFDFPTMLISLACFITIYEIMMYIYSEKIKKISIKEIMIE</sequence>
<comment type="subcellular location">
    <subcellularLocation>
        <location evidence="1">Cell membrane</location>
        <topology evidence="1">Multi-pass membrane protein</topology>
    </subcellularLocation>
</comment>
<dbReference type="InterPro" id="IPR003838">
    <property type="entry name" value="ABC3_permease_C"/>
</dbReference>
<keyword evidence="3 6" id="KW-0812">Transmembrane</keyword>
<evidence type="ECO:0000256" key="1">
    <source>
        <dbReference type="ARBA" id="ARBA00004651"/>
    </source>
</evidence>
<protein>
    <submittedName>
        <fullName evidence="8">FtsX-like permease family</fullName>
    </submittedName>
</protein>
<keyword evidence="2" id="KW-1003">Cell membrane</keyword>
<feature type="domain" description="ABC3 transporter permease C-terminal" evidence="7">
    <location>
        <begin position="66"/>
        <end position="180"/>
    </location>
</feature>
<feature type="transmembrane region" description="Helical" evidence="6">
    <location>
        <begin position="349"/>
        <end position="367"/>
    </location>
</feature>
<feature type="transmembrane region" description="Helical" evidence="6">
    <location>
        <begin position="309"/>
        <end position="329"/>
    </location>
</feature>
<dbReference type="AlphaFoldDB" id="A0A174EF89"/>
<evidence type="ECO:0000256" key="4">
    <source>
        <dbReference type="ARBA" id="ARBA00022989"/>
    </source>
</evidence>
<dbReference type="EMBL" id="CYYY01000029">
    <property type="protein sequence ID" value="CUO36373.1"/>
    <property type="molecule type" value="Genomic_DNA"/>
</dbReference>
<feature type="transmembrane region" description="Helical" evidence="6">
    <location>
        <begin position="53"/>
        <end position="81"/>
    </location>
</feature>
<evidence type="ECO:0000256" key="5">
    <source>
        <dbReference type="ARBA" id="ARBA00023136"/>
    </source>
</evidence>
<reference evidence="8 9" key="1">
    <citation type="submission" date="2015-09" db="EMBL/GenBank/DDBJ databases">
        <authorList>
            <consortium name="Pathogen Informatics"/>
        </authorList>
    </citation>
    <scope>NUCLEOTIDE SEQUENCE [LARGE SCALE GENOMIC DNA]</scope>
    <source>
        <strain evidence="8 9">2789STDY5608866</strain>
    </source>
</reference>
<dbReference type="RefSeq" id="WP_055182637.1">
    <property type="nucleotide sequence ID" value="NZ_CABIWY010000029.1"/>
</dbReference>
<name>A0A174EF89_9FIRM</name>
<feature type="transmembrane region" description="Helical" evidence="6">
    <location>
        <begin position="109"/>
        <end position="135"/>
    </location>
</feature>
<dbReference type="InterPro" id="IPR038766">
    <property type="entry name" value="Membrane_comp_ABC_pdt"/>
</dbReference>
<organism evidence="8 9">
    <name type="scientific">Dorea longicatena</name>
    <dbReference type="NCBI Taxonomy" id="88431"/>
    <lineage>
        <taxon>Bacteria</taxon>
        <taxon>Bacillati</taxon>
        <taxon>Bacillota</taxon>
        <taxon>Clostridia</taxon>
        <taxon>Lachnospirales</taxon>
        <taxon>Lachnospiraceae</taxon>
        <taxon>Dorea</taxon>
    </lineage>
</organism>
<feature type="transmembrane region" description="Helical" evidence="6">
    <location>
        <begin position="12"/>
        <end position="33"/>
    </location>
</feature>